<dbReference type="Pfam" id="PF01618">
    <property type="entry name" value="MotA_ExbB"/>
    <property type="match status" value="1"/>
</dbReference>
<keyword evidence="5 7" id="KW-0472">Membrane</keyword>
<feature type="transmembrane region" description="Helical" evidence="7">
    <location>
        <begin position="181"/>
        <end position="201"/>
    </location>
</feature>
<dbReference type="GO" id="GO:0071978">
    <property type="term" value="P:bacterial-type flagellum-dependent swarming motility"/>
    <property type="evidence" value="ECO:0007669"/>
    <property type="project" value="InterPro"/>
</dbReference>
<name>A0A6J4UBH4_9ACTN</name>
<dbReference type="GO" id="GO:0005886">
    <property type="term" value="C:plasma membrane"/>
    <property type="evidence" value="ECO:0007669"/>
    <property type="project" value="UniProtKB-SubCell"/>
</dbReference>
<feature type="transmembrane region" description="Helical" evidence="7">
    <location>
        <begin position="35"/>
        <end position="59"/>
    </location>
</feature>
<reference evidence="9" key="1">
    <citation type="submission" date="2020-02" db="EMBL/GenBank/DDBJ databases">
        <authorList>
            <person name="Meier V. D."/>
        </authorList>
    </citation>
    <scope>NUCLEOTIDE SEQUENCE</scope>
    <source>
        <strain evidence="9">AVDCRST_MAG79</strain>
    </source>
</reference>
<proteinExistence type="inferred from homology"/>
<feature type="transmembrane region" description="Helical" evidence="7">
    <location>
        <begin position="145"/>
        <end position="169"/>
    </location>
</feature>
<dbReference type="InterPro" id="IPR047055">
    <property type="entry name" value="MotA-like"/>
</dbReference>
<keyword evidence="9" id="KW-0966">Cell projection</keyword>
<evidence type="ECO:0000256" key="5">
    <source>
        <dbReference type="ARBA" id="ARBA00023136"/>
    </source>
</evidence>
<gene>
    <name evidence="9" type="ORF">AVDCRST_MAG79-2277</name>
</gene>
<protein>
    <submittedName>
        <fullName evidence="9">Flagellar motor rotation protein MotA</fullName>
    </submittedName>
</protein>
<dbReference type="GO" id="GO:0015031">
    <property type="term" value="P:protein transport"/>
    <property type="evidence" value="ECO:0007669"/>
    <property type="project" value="UniProtKB-KW"/>
</dbReference>
<accession>A0A6J4UBH4</accession>
<evidence type="ECO:0000256" key="3">
    <source>
        <dbReference type="ARBA" id="ARBA00022692"/>
    </source>
</evidence>
<evidence type="ECO:0000256" key="1">
    <source>
        <dbReference type="ARBA" id="ARBA00004651"/>
    </source>
</evidence>
<comment type="subcellular location">
    <subcellularLocation>
        <location evidence="1">Cell membrane</location>
        <topology evidence="1">Multi-pass membrane protein</topology>
    </subcellularLocation>
    <subcellularLocation>
        <location evidence="6">Membrane</location>
        <topology evidence="6">Multi-pass membrane protein</topology>
    </subcellularLocation>
</comment>
<dbReference type="EMBL" id="CADCWC010000341">
    <property type="protein sequence ID" value="CAA9545688.1"/>
    <property type="molecule type" value="Genomic_DNA"/>
</dbReference>
<dbReference type="GO" id="GO:0006935">
    <property type="term" value="P:chemotaxis"/>
    <property type="evidence" value="ECO:0007669"/>
    <property type="project" value="InterPro"/>
</dbReference>
<evidence type="ECO:0000256" key="7">
    <source>
        <dbReference type="SAM" id="Phobius"/>
    </source>
</evidence>
<keyword evidence="2" id="KW-1003">Cell membrane</keyword>
<feature type="domain" description="MotA/TolQ/ExbB proton channel" evidence="8">
    <location>
        <begin position="101"/>
        <end position="218"/>
    </location>
</feature>
<evidence type="ECO:0000256" key="4">
    <source>
        <dbReference type="ARBA" id="ARBA00022989"/>
    </source>
</evidence>
<dbReference type="PANTHER" id="PTHR30433">
    <property type="entry name" value="CHEMOTAXIS PROTEIN MOTA"/>
    <property type="match status" value="1"/>
</dbReference>
<dbReference type="InterPro" id="IPR002898">
    <property type="entry name" value="MotA_ExbB_proton_chnl"/>
</dbReference>
<evidence type="ECO:0000256" key="2">
    <source>
        <dbReference type="ARBA" id="ARBA00022475"/>
    </source>
</evidence>
<dbReference type="AlphaFoldDB" id="A0A6J4UBH4"/>
<dbReference type="NCBIfam" id="NF006583">
    <property type="entry name" value="PRK09109.1"/>
    <property type="match status" value="1"/>
</dbReference>
<evidence type="ECO:0000256" key="6">
    <source>
        <dbReference type="RuleBase" id="RU004057"/>
    </source>
</evidence>
<keyword evidence="4 7" id="KW-1133">Transmembrane helix</keyword>
<keyword evidence="3 7" id="KW-0812">Transmembrane</keyword>
<comment type="similarity">
    <text evidence="6">Belongs to the exbB/tolQ family.</text>
</comment>
<sequence length="270" mass="28137">MDPGTIIGLGLALVATVLSMLMEGGNPAAFLHPAPIVLIVGGTLGVTMASVGLHGTLAIPKLYIKAMTGTTPDRPEGIRTLVRMAEHARREGLLALEDEAAHITDPFLSKGVRLVVDGTDPELVKDILDLDIEAMAGRHHAAATVFTHAAGFAPTIGIIGTVMGLVHVLENLDNPATLGPAIAAAFLATLFGVASANLIYLPVANKLKELSTQEADARTMMTEGILSIQAGDNPRIVEEKLKTFLTPKERETFAEGGAEEAGAATEKLAA</sequence>
<keyword evidence="6" id="KW-0813">Transport</keyword>
<keyword evidence="6" id="KW-0653">Protein transport</keyword>
<keyword evidence="9" id="KW-0282">Flagellum</keyword>
<evidence type="ECO:0000313" key="9">
    <source>
        <dbReference type="EMBL" id="CAA9545688.1"/>
    </source>
</evidence>
<keyword evidence="9" id="KW-0969">Cilium</keyword>
<evidence type="ECO:0000259" key="8">
    <source>
        <dbReference type="Pfam" id="PF01618"/>
    </source>
</evidence>
<organism evidence="9">
    <name type="scientific">uncultured Thermoleophilia bacterium</name>
    <dbReference type="NCBI Taxonomy" id="1497501"/>
    <lineage>
        <taxon>Bacteria</taxon>
        <taxon>Bacillati</taxon>
        <taxon>Actinomycetota</taxon>
        <taxon>Thermoleophilia</taxon>
        <taxon>environmental samples</taxon>
    </lineage>
</organism>